<dbReference type="EMBL" id="VNIQ01000001">
    <property type="protein sequence ID" value="TYQ07908.1"/>
    <property type="molecule type" value="Genomic_DNA"/>
</dbReference>
<comment type="caution">
    <text evidence="1">The sequence shown here is derived from an EMBL/GenBank/DDBJ whole genome shotgun (WGS) entry which is preliminary data.</text>
</comment>
<gene>
    <name evidence="1" type="ORF">FNL38_101275</name>
</gene>
<proteinExistence type="predicted"/>
<organism evidence="1">
    <name type="scientific">Nocardia globerula</name>
    <dbReference type="NCBI Taxonomy" id="1818"/>
    <lineage>
        <taxon>Bacteria</taxon>
        <taxon>Bacillati</taxon>
        <taxon>Actinomycetota</taxon>
        <taxon>Actinomycetes</taxon>
        <taxon>Mycobacteriales</taxon>
        <taxon>Nocardiaceae</taxon>
        <taxon>Nocardia</taxon>
    </lineage>
</organism>
<protein>
    <submittedName>
        <fullName evidence="1">Uncharacterized protein</fullName>
    </submittedName>
</protein>
<sequence length="43" mass="4315">MLALFFATTATMFSDLMGVLYSGSIIPGVDAGTGSLAEAVSNS</sequence>
<dbReference type="AlphaFoldDB" id="A0A652YWI0"/>
<reference evidence="1" key="1">
    <citation type="submission" date="2019-07" db="EMBL/GenBank/DDBJ databases">
        <title>Genomic Encyclopedia of Type Strains, Phase IV (KMG-IV): sequencing the most valuable type-strain genomes for metagenomic binning, comparative biology and taxonomic classification.</title>
        <authorList>
            <person name="Goeker M."/>
        </authorList>
    </citation>
    <scope>NUCLEOTIDE SEQUENCE</scope>
    <source>
        <strain evidence="1">DSM 44596</strain>
    </source>
</reference>
<accession>A0A652YWI0</accession>
<evidence type="ECO:0000313" key="1">
    <source>
        <dbReference type="EMBL" id="TYQ07908.1"/>
    </source>
</evidence>
<name>A0A652YWI0_NOCGL</name>